<evidence type="ECO:0000313" key="1">
    <source>
        <dbReference type="EMBL" id="MBB5061277.1"/>
    </source>
</evidence>
<keyword evidence="2" id="KW-1185">Reference proteome</keyword>
<reference evidence="1 2" key="1">
    <citation type="submission" date="2020-08" db="EMBL/GenBank/DDBJ databases">
        <title>Genomic Encyclopedia of Type Strains, Phase IV (KMG-V): Genome sequencing to study the core and pangenomes of soil and plant-associated prokaryotes.</title>
        <authorList>
            <person name="Whitman W."/>
        </authorList>
    </citation>
    <scope>NUCLEOTIDE SEQUENCE [LARGE SCALE GENOMIC DNA]</scope>
    <source>
        <strain evidence="1 2">M8UP14</strain>
    </source>
</reference>
<name>A0A7W8E725_9BACT</name>
<organism evidence="1 2">
    <name type="scientific">Granulicella aggregans</name>
    <dbReference type="NCBI Taxonomy" id="474949"/>
    <lineage>
        <taxon>Bacteria</taxon>
        <taxon>Pseudomonadati</taxon>
        <taxon>Acidobacteriota</taxon>
        <taxon>Terriglobia</taxon>
        <taxon>Terriglobales</taxon>
        <taxon>Acidobacteriaceae</taxon>
        <taxon>Granulicella</taxon>
    </lineage>
</organism>
<gene>
    <name evidence="1" type="ORF">HDF16_006013</name>
</gene>
<evidence type="ECO:0000313" key="2">
    <source>
        <dbReference type="Proteomes" id="UP000540989"/>
    </source>
</evidence>
<protein>
    <submittedName>
        <fullName evidence="1">Uncharacterized protein</fullName>
    </submittedName>
</protein>
<sequence length="183" mass="20356">MRCRLSSPARVPRLIFYRDDVTLDSFHCSLIVAFTMLRTIYLYAPLLLTSLTSCCLSETSPDKCSFGQFSPEQQLHACCLYATRKHGSFSPLLSNLITGTSSWCAGVAGLLSRVIMLFLIRNNSGRVTPMETPAPASSASLTLYRAPRGSQAASDLGKPHVFFCLPALESYRTYFRRHLLPHK</sequence>
<proteinExistence type="predicted"/>
<dbReference type="AlphaFoldDB" id="A0A7W8E725"/>
<dbReference type="EMBL" id="JACHIP010000034">
    <property type="protein sequence ID" value="MBB5061277.1"/>
    <property type="molecule type" value="Genomic_DNA"/>
</dbReference>
<accession>A0A7W8E725</accession>
<comment type="caution">
    <text evidence="1">The sequence shown here is derived from an EMBL/GenBank/DDBJ whole genome shotgun (WGS) entry which is preliminary data.</text>
</comment>
<dbReference type="Proteomes" id="UP000540989">
    <property type="component" value="Unassembled WGS sequence"/>
</dbReference>